<dbReference type="InterPro" id="IPR036291">
    <property type="entry name" value="NAD(P)-bd_dom_sf"/>
</dbReference>
<evidence type="ECO:0000313" key="3">
    <source>
        <dbReference type="Proteomes" id="UP001500837"/>
    </source>
</evidence>
<dbReference type="SUPFAM" id="SSF51735">
    <property type="entry name" value="NAD(P)-binding Rossmann-fold domains"/>
    <property type="match status" value="1"/>
</dbReference>
<dbReference type="PRINTS" id="PR00081">
    <property type="entry name" value="GDHRDH"/>
</dbReference>
<comment type="similarity">
    <text evidence="1">Belongs to the short-chain dehydrogenases/reductases (SDR) family.</text>
</comment>
<dbReference type="Gene3D" id="3.40.50.720">
    <property type="entry name" value="NAD(P)-binding Rossmann-like Domain"/>
    <property type="match status" value="1"/>
</dbReference>
<comment type="caution">
    <text evidence="2">The sequence shown here is derived from an EMBL/GenBank/DDBJ whole genome shotgun (WGS) entry which is preliminary data.</text>
</comment>
<gene>
    <name evidence="2" type="ORF">GCM10009066_26620</name>
</gene>
<organism evidence="2 3">
    <name type="scientific">Halarchaeum salinum</name>
    <dbReference type="NCBI Taxonomy" id="489912"/>
    <lineage>
        <taxon>Archaea</taxon>
        <taxon>Methanobacteriati</taxon>
        <taxon>Methanobacteriota</taxon>
        <taxon>Stenosarchaea group</taxon>
        <taxon>Halobacteria</taxon>
        <taxon>Halobacteriales</taxon>
        <taxon>Halobacteriaceae</taxon>
    </lineage>
</organism>
<dbReference type="AlphaFoldDB" id="A0AAV3SBK5"/>
<reference evidence="2 3" key="1">
    <citation type="journal article" date="2019" name="Int. J. Syst. Evol. Microbiol.">
        <title>The Global Catalogue of Microorganisms (GCM) 10K type strain sequencing project: providing services to taxonomists for standard genome sequencing and annotation.</title>
        <authorList>
            <consortium name="The Broad Institute Genomics Platform"/>
            <consortium name="The Broad Institute Genome Sequencing Center for Infectious Disease"/>
            <person name="Wu L."/>
            <person name="Ma J."/>
        </authorList>
    </citation>
    <scope>NUCLEOTIDE SEQUENCE [LARGE SCALE GENOMIC DNA]</scope>
    <source>
        <strain evidence="2 3">JCM 16330</strain>
    </source>
</reference>
<accession>A0AAV3SBK5</accession>
<dbReference type="FunFam" id="3.40.50.720:FF:000084">
    <property type="entry name" value="Short-chain dehydrogenase reductase"/>
    <property type="match status" value="1"/>
</dbReference>
<evidence type="ECO:0000313" key="2">
    <source>
        <dbReference type="EMBL" id="GAA0312027.1"/>
    </source>
</evidence>
<sequence length="270" mass="28071">MCFGIDRTDVHLELDDETALVTASTSGLGKASATALAAEGANVVLCGRDEERLDAALDDVRKEAVGNVEGVSADITDPDDMAALVDATVEAFGGLDHLVLSAGGPPSGPFLDTDEGDWYDAYDLLVMSVVRAVKAAHPYLSESDAGTVTAITSTSVETPIEGLVLSNAVRRGVIGLIETLAVELAPEIRANAVLPGTFETPRIGSLVEQGVERGDYADYESGIEEWGVGIPEGRVGDPRELGDVVAFLASERASYVNGVSLPIDGGVLLE</sequence>
<dbReference type="EMBL" id="BAAABL010000087">
    <property type="protein sequence ID" value="GAA0312027.1"/>
    <property type="molecule type" value="Genomic_DNA"/>
</dbReference>
<dbReference type="PANTHER" id="PTHR42879:SF6">
    <property type="entry name" value="NADPH-DEPENDENT REDUCTASE BACG"/>
    <property type="match status" value="1"/>
</dbReference>
<name>A0AAV3SBK5_9EURY</name>
<protein>
    <submittedName>
        <fullName evidence="2">SDR family oxidoreductase</fullName>
    </submittedName>
</protein>
<proteinExistence type="inferred from homology"/>
<dbReference type="Pfam" id="PF13561">
    <property type="entry name" value="adh_short_C2"/>
    <property type="match status" value="1"/>
</dbReference>
<keyword evidence="3" id="KW-1185">Reference proteome</keyword>
<dbReference type="InterPro" id="IPR002347">
    <property type="entry name" value="SDR_fam"/>
</dbReference>
<dbReference type="PANTHER" id="PTHR42879">
    <property type="entry name" value="3-OXOACYL-(ACYL-CARRIER-PROTEIN) REDUCTASE"/>
    <property type="match status" value="1"/>
</dbReference>
<dbReference type="Proteomes" id="UP001500837">
    <property type="component" value="Unassembled WGS sequence"/>
</dbReference>
<evidence type="ECO:0000256" key="1">
    <source>
        <dbReference type="ARBA" id="ARBA00006484"/>
    </source>
</evidence>
<dbReference type="InterPro" id="IPR050259">
    <property type="entry name" value="SDR"/>
</dbReference>